<dbReference type="AlphaFoldDB" id="A0A2H1VNL8"/>
<sequence length="109" mass="11494">MTPSALGEARGSVRLLLTNNHPVLTPALRAGAPVNPLDFVALGHRPMSPPPNAGTGGNWASGNLTHTTKLDLLVGFLLGRGITPVEPAQQCRSMALPHLNRWQTLSVGF</sequence>
<accession>A0A2H1VNL8</accession>
<gene>
    <name evidence="1" type="ORF">SFRICE_035376</name>
</gene>
<reference evidence="1" key="1">
    <citation type="submission" date="2016-07" db="EMBL/GenBank/DDBJ databases">
        <authorList>
            <person name="Bretaudeau A."/>
        </authorList>
    </citation>
    <scope>NUCLEOTIDE SEQUENCE</scope>
    <source>
        <strain evidence="1">Rice</strain>
        <tissue evidence="1">Whole body</tissue>
    </source>
</reference>
<dbReference type="EMBL" id="ODYU01003509">
    <property type="protein sequence ID" value="SOQ42387.1"/>
    <property type="molecule type" value="Genomic_DNA"/>
</dbReference>
<evidence type="ECO:0000313" key="1">
    <source>
        <dbReference type="EMBL" id="SOQ42387.1"/>
    </source>
</evidence>
<protein>
    <submittedName>
        <fullName evidence="1">SFRICE_035376</fullName>
    </submittedName>
</protein>
<organism evidence="1">
    <name type="scientific">Spodoptera frugiperda</name>
    <name type="common">Fall armyworm</name>
    <dbReference type="NCBI Taxonomy" id="7108"/>
    <lineage>
        <taxon>Eukaryota</taxon>
        <taxon>Metazoa</taxon>
        <taxon>Ecdysozoa</taxon>
        <taxon>Arthropoda</taxon>
        <taxon>Hexapoda</taxon>
        <taxon>Insecta</taxon>
        <taxon>Pterygota</taxon>
        <taxon>Neoptera</taxon>
        <taxon>Endopterygota</taxon>
        <taxon>Lepidoptera</taxon>
        <taxon>Glossata</taxon>
        <taxon>Ditrysia</taxon>
        <taxon>Noctuoidea</taxon>
        <taxon>Noctuidae</taxon>
        <taxon>Amphipyrinae</taxon>
        <taxon>Spodoptera</taxon>
    </lineage>
</organism>
<proteinExistence type="predicted"/>
<name>A0A2H1VNL8_SPOFR</name>